<dbReference type="SUPFAM" id="SSF161098">
    <property type="entry name" value="MetI-like"/>
    <property type="match status" value="1"/>
</dbReference>
<keyword evidence="3" id="KW-1003">Cell membrane</keyword>
<dbReference type="Pfam" id="PF00528">
    <property type="entry name" value="BPD_transp_1"/>
    <property type="match status" value="1"/>
</dbReference>
<dbReference type="Gene3D" id="1.10.3720.10">
    <property type="entry name" value="MetI-like"/>
    <property type="match status" value="1"/>
</dbReference>
<name>A0A399EHE6_9DEIN</name>
<organism evidence="9 10">
    <name type="scientific">Calidithermus roseus</name>
    <dbReference type="NCBI Taxonomy" id="1644118"/>
    <lineage>
        <taxon>Bacteria</taxon>
        <taxon>Thermotogati</taxon>
        <taxon>Deinococcota</taxon>
        <taxon>Deinococci</taxon>
        <taxon>Thermales</taxon>
        <taxon>Thermaceae</taxon>
        <taxon>Calidithermus</taxon>
    </lineage>
</organism>
<evidence type="ECO:0000256" key="7">
    <source>
        <dbReference type="RuleBase" id="RU363032"/>
    </source>
</evidence>
<evidence type="ECO:0000256" key="4">
    <source>
        <dbReference type="ARBA" id="ARBA00022692"/>
    </source>
</evidence>
<keyword evidence="4 7" id="KW-0812">Transmembrane</keyword>
<comment type="caution">
    <text evidence="9">The sequence shown here is derived from an EMBL/GenBank/DDBJ whole genome shotgun (WGS) entry which is preliminary data.</text>
</comment>
<feature type="transmembrane region" description="Helical" evidence="7">
    <location>
        <begin position="86"/>
        <end position="107"/>
    </location>
</feature>
<keyword evidence="6 7" id="KW-0472">Membrane</keyword>
<dbReference type="CDD" id="cd06261">
    <property type="entry name" value="TM_PBP2"/>
    <property type="match status" value="1"/>
</dbReference>
<evidence type="ECO:0000256" key="3">
    <source>
        <dbReference type="ARBA" id="ARBA00022475"/>
    </source>
</evidence>
<dbReference type="EMBL" id="QWLA01000064">
    <property type="protein sequence ID" value="RIH84027.1"/>
    <property type="molecule type" value="Genomic_DNA"/>
</dbReference>
<feature type="transmembrane region" description="Helical" evidence="7">
    <location>
        <begin position="175"/>
        <end position="194"/>
    </location>
</feature>
<dbReference type="GO" id="GO:0005886">
    <property type="term" value="C:plasma membrane"/>
    <property type="evidence" value="ECO:0007669"/>
    <property type="project" value="UniProtKB-SubCell"/>
</dbReference>
<evidence type="ECO:0000313" key="10">
    <source>
        <dbReference type="Proteomes" id="UP000265341"/>
    </source>
</evidence>
<dbReference type="PANTHER" id="PTHR43744">
    <property type="entry name" value="ABC TRANSPORTER PERMEASE PROTEIN MG189-RELATED-RELATED"/>
    <property type="match status" value="1"/>
</dbReference>
<evidence type="ECO:0000256" key="5">
    <source>
        <dbReference type="ARBA" id="ARBA00022989"/>
    </source>
</evidence>
<dbReference type="OrthoDB" id="9771544at2"/>
<comment type="subcellular location">
    <subcellularLocation>
        <location evidence="1 7">Cell membrane</location>
        <topology evidence="1 7">Multi-pass membrane protein</topology>
    </subcellularLocation>
</comment>
<evidence type="ECO:0000259" key="8">
    <source>
        <dbReference type="PROSITE" id="PS50928"/>
    </source>
</evidence>
<evidence type="ECO:0000256" key="6">
    <source>
        <dbReference type="ARBA" id="ARBA00023136"/>
    </source>
</evidence>
<protein>
    <submittedName>
        <fullName evidence="9">L-arabinose transport system permease protein AraQ</fullName>
    </submittedName>
</protein>
<evidence type="ECO:0000313" key="9">
    <source>
        <dbReference type="EMBL" id="RIH84027.1"/>
    </source>
</evidence>
<dbReference type="GO" id="GO:0055085">
    <property type="term" value="P:transmembrane transport"/>
    <property type="evidence" value="ECO:0007669"/>
    <property type="project" value="InterPro"/>
</dbReference>
<sequence length="309" mass="34211">MAVQAPKPTARRNLGGSLARLGGYGLLLLGGLATVAPFYFMFVFATHERSEIFGSPPPLWFGGDLGTNYQILLQKIPFWRAYWNNVYLALVVTLCNLFFCSLAGYAFAMYEFRWRNQLFALVQATLLIPAILNLIPFYLVMTQLDRAMDPLANAFAGTFLGRLHLFDWIDTPKALWLPGMAGAIGIFMMRQYIASAIPRDLVDAARIDGCSEFGIYWRIVLPLVRPVLGTLGLITFIGSWNRFADVAVIMRSQETQTLPVVLRTLQGATDVEWGAIMAGTALLVAPLLLLFVFAARQLMEGLTSGALKS</sequence>
<dbReference type="InterPro" id="IPR000515">
    <property type="entry name" value="MetI-like"/>
</dbReference>
<proteinExistence type="inferred from homology"/>
<dbReference type="InterPro" id="IPR035906">
    <property type="entry name" value="MetI-like_sf"/>
</dbReference>
<feature type="transmembrane region" description="Helical" evidence="7">
    <location>
        <begin position="21"/>
        <end position="45"/>
    </location>
</feature>
<feature type="transmembrane region" description="Helical" evidence="7">
    <location>
        <begin position="119"/>
        <end position="141"/>
    </location>
</feature>
<reference evidence="9 10" key="1">
    <citation type="submission" date="2018-08" db="EMBL/GenBank/DDBJ databases">
        <title>Meiothermus roseus NBRC 110900 genome sequencing project.</title>
        <authorList>
            <person name="Da Costa M.S."/>
            <person name="Albuquerque L."/>
            <person name="Raposo P."/>
            <person name="Froufe H.J.C."/>
            <person name="Barroso C.S."/>
            <person name="Egas C."/>
        </authorList>
    </citation>
    <scope>NUCLEOTIDE SEQUENCE [LARGE SCALE GENOMIC DNA]</scope>
    <source>
        <strain evidence="9 10">NBRC 110900</strain>
    </source>
</reference>
<comment type="similarity">
    <text evidence="7">Belongs to the binding-protein-dependent transport system permease family.</text>
</comment>
<keyword evidence="5 7" id="KW-1133">Transmembrane helix</keyword>
<gene>
    <name evidence="9" type="primary">araQ_13</name>
    <name evidence="9" type="ORF">Mrose_02793</name>
</gene>
<dbReference type="RefSeq" id="WP_119279294.1">
    <property type="nucleotide sequence ID" value="NZ_QWLA01000064.1"/>
</dbReference>
<evidence type="ECO:0000256" key="1">
    <source>
        <dbReference type="ARBA" id="ARBA00004651"/>
    </source>
</evidence>
<keyword evidence="2 7" id="KW-0813">Transport</keyword>
<dbReference type="Proteomes" id="UP000265341">
    <property type="component" value="Unassembled WGS sequence"/>
</dbReference>
<dbReference type="PROSITE" id="PS50928">
    <property type="entry name" value="ABC_TM1"/>
    <property type="match status" value="1"/>
</dbReference>
<feature type="transmembrane region" description="Helical" evidence="7">
    <location>
        <begin position="273"/>
        <end position="295"/>
    </location>
</feature>
<accession>A0A399EHE6</accession>
<evidence type="ECO:0000256" key="2">
    <source>
        <dbReference type="ARBA" id="ARBA00022448"/>
    </source>
</evidence>
<dbReference type="AlphaFoldDB" id="A0A399EHE6"/>
<keyword evidence="10" id="KW-1185">Reference proteome</keyword>
<feature type="transmembrane region" description="Helical" evidence="7">
    <location>
        <begin position="215"/>
        <end position="237"/>
    </location>
</feature>
<feature type="domain" description="ABC transmembrane type-1" evidence="8">
    <location>
        <begin position="82"/>
        <end position="294"/>
    </location>
</feature>
<dbReference type="PANTHER" id="PTHR43744:SF12">
    <property type="entry name" value="ABC TRANSPORTER PERMEASE PROTEIN MG189-RELATED"/>
    <property type="match status" value="1"/>
</dbReference>